<organism evidence="2 3">
    <name type="scientific">Dreissena polymorpha</name>
    <name type="common">Zebra mussel</name>
    <name type="synonym">Mytilus polymorpha</name>
    <dbReference type="NCBI Taxonomy" id="45954"/>
    <lineage>
        <taxon>Eukaryota</taxon>
        <taxon>Metazoa</taxon>
        <taxon>Spiralia</taxon>
        <taxon>Lophotrochozoa</taxon>
        <taxon>Mollusca</taxon>
        <taxon>Bivalvia</taxon>
        <taxon>Autobranchia</taxon>
        <taxon>Heteroconchia</taxon>
        <taxon>Euheterodonta</taxon>
        <taxon>Imparidentia</taxon>
        <taxon>Neoheterodontei</taxon>
        <taxon>Myida</taxon>
        <taxon>Dreissenoidea</taxon>
        <taxon>Dreissenidae</taxon>
        <taxon>Dreissena</taxon>
    </lineage>
</organism>
<sequence>MEEAMTSLSSKFEFRVRWEPYFLKPDAPPGGTPIPPEYADPRNPRTQHLWEVGSSLGIEFKKDRKKFANTAMGHALLEYAKVVNGGEKQDLVAEKLFKRCFTNGEDLLLQSCLDVASEVGFNQDEVRVYLQNPQSQEKVMEKARAWAAKGISGVPTFYMNGHKMFSGAQDPPVFERMFEIASERLPTDTPSSKT</sequence>
<dbReference type="AlphaFoldDB" id="A0A9D4JN39"/>
<reference evidence="2" key="2">
    <citation type="submission" date="2020-11" db="EMBL/GenBank/DDBJ databases">
        <authorList>
            <person name="McCartney M.A."/>
            <person name="Auch B."/>
            <person name="Kono T."/>
            <person name="Mallez S."/>
            <person name="Becker A."/>
            <person name="Gohl D.M."/>
            <person name="Silverstein K.A.T."/>
            <person name="Koren S."/>
            <person name="Bechman K.B."/>
            <person name="Herman A."/>
            <person name="Abrahante J.E."/>
            <person name="Garbe J."/>
        </authorList>
    </citation>
    <scope>NUCLEOTIDE SEQUENCE</scope>
    <source>
        <strain evidence="2">Duluth1</strain>
        <tissue evidence="2">Whole animal</tissue>
    </source>
</reference>
<dbReference type="GO" id="GO:0016491">
    <property type="term" value="F:oxidoreductase activity"/>
    <property type="evidence" value="ECO:0007669"/>
    <property type="project" value="InterPro"/>
</dbReference>
<dbReference type="InterPro" id="IPR036249">
    <property type="entry name" value="Thioredoxin-like_sf"/>
</dbReference>
<gene>
    <name evidence="2" type="ORF">DPMN_142023</name>
</gene>
<evidence type="ECO:0000259" key="1">
    <source>
        <dbReference type="Pfam" id="PF01323"/>
    </source>
</evidence>
<proteinExistence type="predicted"/>
<name>A0A9D4JN39_DREPO</name>
<evidence type="ECO:0000313" key="3">
    <source>
        <dbReference type="Proteomes" id="UP000828390"/>
    </source>
</evidence>
<dbReference type="EMBL" id="JAIWYP010000006">
    <property type="protein sequence ID" value="KAH3813562.1"/>
    <property type="molecule type" value="Genomic_DNA"/>
</dbReference>
<dbReference type="InterPro" id="IPR001853">
    <property type="entry name" value="DSBA-like_thioredoxin_dom"/>
</dbReference>
<dbReference type="Proteomes" id="UP000828390">
    <property type="component" value="Unassembled WGS sequence"/>
</dbReference>
<dbReference type="Gene3D" id="3.40.30.10">
    <property type="entry name" value="Glutaredoxin"/>
    <property type="match status" value="1"/>
</dbReference>
<feature type="domain" description="DSBA-like thioredoxin" evidence="1">
    <location>
        <begin position="2"/>
        <end position="176"/>
    </location>
</feature>
<keyword evidence="3" id="KW-1185">Reference proteome</keyword>
<protein>
    <recommendedName>
        <fullName evidence="1">DSBA-like thioredoxin domain-containing protein</fullName>
    </recommendedName>
</protein>
<dbReference type="PANTHER" id="PTHR13887">
    <property type="entry name" value="GLUTATHIONE S-TRANSFERASE KAPPA"/>
    <property type="match status" value="1"/>
</dbReference>
<comment type="caution">
    <text evidence="2">The sequence shown here is derived from an EMBL/GenBank/DDBJ whole genome shotgun (WGS) entry which is preliminary data.</text>
</comment>
<accession>A0A9D4JN39</accession>
<reference evidence="2" key="1">
    <citation type="journal article" date="2019" name="bioRxiv">
        <title>The Genome of the Zebra Mussel, Dreissena polymorpha: A Resource for Invasive Species Research.</title>
        <authorList>
            <person name="McCartney M.A."/>
            <person name="Auch B."/>
            <person name="Kono T."/>
            <person name="Mallez S."/>
            <person name="Zhang Y."/>
            <person name="Obille A."/>
            <person name="Becker A."/>
            <person name="Abrahante J.E."/>
            <person name="Garbe J."/>
            <person name="Badalamenti J.P."/>
            <person name="Herman A."/>
            <person name="Mangelson H."/>
            <person name="Liachko I."/>
            <person name="Sullivan S."/>
            <person name="Sone E.D."/>
            <person name="Koren S."/>
            <person name="Silverstein K.A.T."/>
            <person name="Beckman K.B."/>
            <person name="Gohl D.M."/>
        </authorList>
    </citation>
    <scope>NUCLEOTIDE SEQUENCE</scope>
    <source>
        <strain evidence="2">Duluth1</strain>
        <tissue evidence="2">Whole animal</tissue>
    </source>
</reference>
<dbReference type="PANTHER" id="PTHR13887:SF41">
    <property type="entry name" value="THIOREDOXIN SUPERFAMILY PROTEIN"/>
    <property type="match status" value="1"/>
</dbReference>
<dbReference type="SUPFAM" id="SSF52833">
    <property type="entry name" value="Thioredoxin-like"/>
    <property type="match status" value="1"/>
</dbReference>
<evidence type="ECO:0000313" key="2">
    <source>
        <dbReference type="EMBL" id="KAH3813562.1"/>
    </source>
</evidence>
<dbReference type="Pfam" id="PF01323">
    <property type="entry name" value="DSBA"/>
    <property type="match status" value="1"/>
</dbReference>